<evidence type="ECO:0000313" key="2">
    <source>
        <dbReference type="EMBL" id="JAU26932.1"/>
    </source>
</evidence>
<feature type="transmembrane region" description="Helical" evidence="1">
    <location>
        <begin position="108"/>
        <end position="125"/>
    </location>
</feature>
<dbReference type="PANTHER" id="PTHR33306">
    <property type="entry name" value="EXPRESSED PROTEIN-RELATED-RELATED"/>
    <property type="match status" value="1"/>
</dbReference>
<dbReference type="EMBL" id="GEVI01005388">
    <property type="protein sequence ID" value="JAU26932.1"/>
    <property type="molecule type" value="Transcribed_RNA"/>
</dbReference>
<organism evidence="2">
    <name type="scientific">Noccaea caerulescens</name>
    <name type="common">Alpine penny-cress</name>
    <name type="synonym">Thlaspi caerulescens</name>
    <dbReference type="NCBI Taxonomy" id="107243"/>
    <lineage>
        <taxon>Eukaryota</taxon>
        <taxon>Viridiplantae</taxon>
        <taxon>Streptophyta</taxon>
        <taxon>Embryophyta</taxon>
        <taxon>Tracheophyta</taxon>
        <taxon>Spermatophyta</taxon>
        <taxon>Magnoliopsida</taxon>
        <taxon>eudicotyledons</taxon>
        <taxon>Gunneridae</taxon>
        <taxon>Pentapetalae</taxon>
        <taxon>rosids</taxon>
        <taxon>malvids</taxon>
        <taxon>Brassicales</taxon>
        <taxon>Brassicaceae</taxon>
        <taxon>Coluteocarpeae</taxon>
        <taxon>Noccaea</taxon>
    </lineage>
</organism>
<keyword evidence="1" id="KW-1133">Transmembrane helix</keyword>
<reference evidence="2" key="1">
    <citation type="submission" date="2016-07" db="EMBL/GenBank/DDBJ databases">
        <title>De novo transcriptome assembly of four accessions of the metal hyperaccumulator plant Noccaea caerulescens.</title>
        <authorList>
            <person name="Blande D."/>
            <person name="Halimaa P."/>
            <person name="Tervahauta A.I."/>
            <person name="Aarts M.G."/>
            <person name="Karenlampi S.O."/>
        </authorList>
    </citation>
    <scope>NUCLEOTIDE SEQUENCE</scope>
</reference>
<proteinExistence type="predicted"/>
<protein>
    <submittedName>
        <fullName evidence="2">Uncharacterized protein</fullName>
    </submittedName>
</protein>
<sequence length="138" mass="15924">MGWFLKERRGGAWKRGWLEETLLTSSAPPLKLLTLLAIISLLLFLSSYPRYRYEVQKTATNLKLFLVFLPILFVFLLVSLQFLHRVLFKSSYSGRAANQAGSLFGEGHFPWGVLLMLLLILLLVSKQSYFHSLWYPTL</sequence>
<dbReference type="PANTHER" id="PTHR33306:SF40">
    <property type="entry name" value="EXPRESSED PROTEIN"/>
    <property type="match status" value="1"/>
</dbReference>
<evidence type="ECO:0000256" key="1">
    <source>
        <dbReference type="SAM" id="Phobius"/>
    </source>
</evidence>
<accession>A0A1J3ECY1</accession>
<feature type="transmembrane region" description="Helical" evidence="1">
    <location>
        <begin position="32"/>
        <end position="51"/>
    </location>
</feature>
<dbReference type="AlphaFoldDB" id="A0A1J3ECY1"/>
<keyword evidence="1" id="KW-0812">Transmembrane</keyword>
<name>A0A1J3ECY1_NOCCA</name>
<gene>
    <name evidence="2" type="ORF">GA_TR15363_c0_g1_i1_g.47070</name>
</gene>
<keyword evidence="1" id="KW-0472">Membrane</keyword>
<feature type="transmembrane region" description="Helical" evidence="1">
    <location>
        <begin position="63"/>
        <end position="88"/>
    </location>
</feature>